<evidence type="ECO:0000256" key="3">
    <source>
        <dbReference type="SAM" id="MobiDB-lite"/>
    </source>
</evidence>
<reference evidence="5 6" key="1">
    <citation type="journal article" date="2017" name="Mol. Ecol.">
        <title>Comparative and population genomic landscape of Phellinus noxius: A hypervariable fungus causing root rot in trees.</title>
        <authorList>
            <person name="Chung C.L."/>
            <person name="Lee T.J."/>
            <person name="Akiba M."/>
            <person name="Lee H.H."/>
            <person name="Kuo T.H."/>
            <person name="Liu D."/>
            <person name="Ke H.M."/>
            <person name="Yokoi T."/>
            <person name="Roa M.B."/>
            <person name="Lu M.J."/>
            <person name="Chang Y.Y."/>
            <person name="Ann P.J."/>
            <person name="Tsai J.N."/>
            <person name="Chen C.Y."/>
            <person name="Tzean S.S."/>
            <person name="Ota Y."/>
            <person name="Hattori T."/>
            <person name="Sahashi N."/>
            <person name="Liou R.F."/>
            <person name="Kikuchi T."/>
            <person name="Tsai I.J."/>
        </authorList>
    </citation>
    <scope>NUCLEOTIDE SEQUENCE [LARGE SCALE GENOMIC DNA]</scope>
    <source>
        <strain evidence="5 6">FFPRI411160</strain>
    </source>
</reference>
<keyword evidence="4" id="KW-0812">Transmembrane</keyword>
<dbReference type="PANTHER" id="PTHR32385:SF15">
    <property type="entry name" value="INOSITOL PHOSPHOCERAMIDE MANNOSYLTRANSFERASE 1"/>
    <property type="match status" value="1"/>
</dbReference>
<feature type="transmembrane region" description="Helical" evidence="4">
    <location>
        <begin position="306"/>
        <end position="324"/>
    </location>
</feature>
<feature type="region of interest" description="Disordered" evidence="3">
    <location>
        <begin position="451"/>
        <end position="552"/>
    </location>
</feature>
<keyword evidence="4" id="KW-1133">Transmembrane helix</keyword>
<organism evidence="5 6">
    <name type="scientific">Pyrrhoderma noxium</name>
    <dbReference type="NCBI Taxonomy" id="2282107"/>
    <lineage>
        <taxon>Eukaryota</taxon>
        <taxon>Fungi</taxon>
        <taxon>Dikarya</taxon>
        <taxon>Basidiomycota</taxon>
        <taxon>Agaricomycotina</taxon>
        <taxon>Agaricomycetes</taxon>
        <taxon>Hymenochaetales</taxon>
        <taxon>Hymenochaetaceae</taxon>
        <taxon>Pyrrhoderma</taxon>
    </lineage>
</organism>
<dbReference type="InParanoid" id="A0A286UMV9"/>
<dbReference type="OrthoDB" id="3647at2759"/>
<dbReference type="InterPro" id="IPR007577">
    <property type="entry name" value="GlycoTrfase_DXD_sugar-bd_CS"/>
</dbReference>
<dbReference type="InterPro" id="IPR029044">
    <property type="entry name" value="Nucleotide-diphossugar_trans"/>
</dbReference>
<dbReference type="Proteomes" id="UP000217199">
    <property type="component" value="Unassembled WGS sequence"/>
</dbReference>
<evidence type="ECO:0000256" key="1">
    <source>
        <dbReference type="ARBA" id="ARBA00009003"/>
    </source>
</evidence>
<feature type="transmembrane region" description="Helical" evidence="4">
    <location>
        <begin position="27"/>
        <end position="50"/>
    </location>
</feature>
<keyword evidence="6" id="KW-1185">Reference proteome</keyword>
<comment type="similarity">
    <text evidence="1">Belongs to the glycosyltransferase 32 family.</text>
</comment>
<comment type="caution">
    <text evidence="5">The sequence shown here is derived from an EMBL/GenBank/DDBJ whole genome shotgun (WGS) entry which is preliminary data.</text>
</comment>
<evidence type="ECO:0000256" key="2">
    <source>
        <dbReference type="ARBA" id="ARBA00022679"/>
    </source>
</evidence>
<dbReference type="GO" id="GO:0051999">
    <property type="term" value="P:mannosyl-inositol phosphorylceramide biosynthetic process"/>
    <property type="evidence" value="ECO:0007669"/>
    <property type="project" value="TreeGrafter"/>
</dbReference>
<protein>
    <submittedName>
        <fullName evidence="5">Glycosyltransferase family 32</fullName>
    </submittedName>
</protein>
<dbReference type="Gene3D" id="3.90.550.20">
    <property type="match status" value="1"/>
</dbReference>
<gene>
    <name evidence="5" type="ORF">PNOK_0356000</name>
</gene>
<proteinExistence type="inferred from homology"/>
<evidence type="ECO:0000313" key="6">
    <source>
        <dbReference type="Proteomes" id="UP000217199"/>
    </source>
</evidence>
<keyword evidence="2" id="KW-0808">Transferase</keyword>
<sequence>MDGRVATLGLSSGDPHTMAARRRPLKIFLIILALFLVGTIIVLSSVSFYLSIDSAAYLTQEEVGLAENDASWNATAQGKVERIPRIIHQTWKSETLPERWRTISEECREMMPDYEYKLWTDADSREFIAKEYPWFLDTFDAYTYPIQRADAIRYFVLHFYGGVYLDLDVGCRRRLDTLLVHPVVLPKTIPVGVSNDLMFSEKGHPFMAQTIHNLVTFDHSWILNYPTVMFSTGPMFLSAQYGIWTSSHAPTLDMPGGEVRILPRAFYGKNAKVEEVPQSFFSHFYGSSWHADDAAFIGFLGTWGKLLMWIGFLLLVIGVIDSTLKKRGKSSRNEGRLGRYQILLPSPLYRQVRWNVGFFTQSLTPSSSCPTSPTMDEASMPMLPISIDVQASSPANSDISDDRRTGISGAFSRYTKRLFGNLGSTERGRSRTSRGAGYLFFLPARLIPGVVSVPDLGSRRPSPTRTSTHRSNSRGPHLCSDGDLQEAGVHAAYSSASSLHPASDTSSQQVFSRPPSPGAPLRDERTAAPPPYGDETNHPSQPSKTSEGWYLW</sequence>
<feature type="compositionally biased region" description="Polar residues" evidence="3">
    <location>
        <begin position="494"/>
        <end position="511"/>
    </location>
</feature>
<name>A0A286UMV9_9AGAM</name>
<dbReference type="STRING" id="2282107.A0A286UMV9"/>
<dbReference type="AlphaFoldDB" id="A0A286UMV9"/>
<dbReference type="SUPFAM" id="SSF53448">
    <property type="entry name" value="Nucleotide-diphospho-sugar transferases"/>
    <property type="match status" value="1"/>
</dbReference>
<dbReference type="Pfam" id="PF04488">
    <property type="entry name" value="Gly_transf_sug"/>
    <property type="match status" value="1"/>
</dbReference>
<dbReference type="EMBL" id="NBII01000003">
    <property type="protein sequence ID" value="PAV20933.1"/>
    <property type="molecule type" value="Genomic_DNA"/>
</dbReference>
<dbReference type="PANTHER" id="PTHR32385">
    <property type="entry name" value="MANNOSYL PHOSPHORYLINOSITOL CERAMIDE SYNTHASE"/>
    <property type="match status" value="1"/>
</dbReference>
<dbReference type="GO" id="GO:0016020">
    <property type="term" value="C:membrane"/>
    <property type="evidence" value="ECO:0007669"/>
    <property type="project" value="GOC"/>
</dbReference>
<evidence type="ECO:0000313" key="5">
    <source>
        <dbReference type="EMBL" id="PAV20933.1"/>
    </source>
</evidence>
<evidence type="ECO:0000256" key="4">
    <source>
        <dbReference type="SAM" id="Phobius"/>
    </source>
</evidence>
<accession>A0A286UMV9</accession>
<dbReference type="InterPro" id="IPR051706">
    <property type="entry name" value="Glycosyltransferase_domain"/>
</dbReference>
<dbReference type="FunFam" id="3.90.550.20:FF:000005">
    <property type="entry name" value="Unplaced genomic scaffold supercont1.17, whole genome shotgun sequence"/>
    <property type="match status" value="1"/>
</dbReference>
<dbReference type="GO" id="GO:0000030">
    <property type="term" value="F:mannosyltransferase activity"/>
    <property type="evidence" value="ECO:0007669"/>
    <property type="project" value="TreeGrafter"/>
</dbReference>
<keyword evidence="4" id="KW-0472">Membrane</keyword>